<dbReference type="AlphaFoldDB" id="A0A0F9R4J3"/>
<dbReference type="EMBL" id="LAZR01003264">
    <property type="protein sequence ID" value="KKN20211.1"/>
    <property type="molecule type" value="Genomic_DNA"/>
</dbReference>
<comment type="caution">
    <text evidence="2">The sequence shown here is derived from an EMBL/GenBank/DDBJ whole genome shotgun (WGS) entry which is preliminary data.</text>
</comment>
<feature type="compositionally biased region" description="Low complexity" evidence="1">
    <location>
        <begin position="96"/>
        <end position="109"/>
    </location>
</feature>
<protein>
    <submittedName>
        <fullName evidence="2">Uncharacterized protein</fullName>
    </submittedName>
</protein>
<evidence type="ECO:0000313" key="2">
    <source>
        <dbReference type="EMBL" id="KKN20211.1"/>
    </source>
</evidence>
<accession>A0A0F9R4J3</accession>
<organism evidence="2">
    <name type="scientific">marine sediment metagenome</name>
    <dbReference type="NCBI Taxonomy" id="412755"/>
    <lineage>
        <taxon>unclassified sequences</taxon>
        <taxon>metagenomes</taxon>
        <taxon>ecological metagenomes</taxon>
    </lineage>
</organism>
<proteinExistence type="predicted"/>
<gene>
    <name evidence="2" type="ORF">LCGC14_0937920</name>
</gene>
<evidence type="ECO:0000256" key="1">
    <source>
        <dbReference type="SAM" id="MobiDB-lite"/>
    </source>
</evidence>
<sequence length="128" mass="14711">MKDTTRTLRENTGMTIGQIAKYLGIPDRTFRYRVKENVLHLEDYHKLIGLSGVPFERLFPDPTKQTIKKLPLNLRPPSSKISGIGRTAPQTKKMTAEQALQQLQKQQETTIKKDEPSVNEKDSFIDTW</sequence>
<feature type="compositionally biased region" description="Basic and acidic residues" evidence="1">
    <location>
        <begin position="110"/>
        <end position="128"/>
    </location>
</feature>
<reference evidence="2" key="1">
    <citation type="journal article" date="2015" name="Nature">
        <title>Complex archaea that bridge the gap between prokaryotes and eukaryotes.</title>
        <authorList>
            <person name="Spang A."/>
            <person name="Saw J.H."/>
            <person name="Jorgensen S.L."/>
            <person name="Zaremba-Niedzwiedzka K."/>
            <person name="Martijn J."/>
            <person name="Lind A.E."/>
            <person name="van Eijk R."/>
            <person name="Schleper C."/>
            <person name="Guy L."/>
            <person name="Ettema T.J."/>
        </authorList>
    </citation>
    <scope>NUCLEOTIDE SEQUENCE</scope>
</reference>
<feature type="region of interest" description="Disordered" evidence="1">
    <location>
        <begin position="73"/>
        <end position="128"/>
    </location>
</feature>
<name>A0A0F9R4J3_9ZZZZ</name>